<feature type="transmembrane region" description="Helical" evidence="1">
    <location>
        <begin position="141"/>
        <end position="161"/>
    </location>
</feature>
<dbReference type="AlphaFoldDB" id="A0A9D7XRX0"/>
<gene>
    <name evidence="2" type="ORF">IPP15_01755</name>
</gene>
<feature type="transmembrane region" description="Helical" evidence="1">
    <location>
        <begin position="110"/>
        <end position="129"/>
    </location>
</feature>
<evidence type="ECO:0000256" key="1">
    <source>
        <dbReference type="SAM" id="Phobius"/>
    </source>
</evidence>
<reference evidence="2 3" key="1">
    <citation type="submission" date="2020-10" db="EMBL/GenBank/DDBJ databases">
        <title>Connecting structure to function with the recovery of over 1000 high-quality activated sludge metagenome-assembled genomes encoding full-length rRNA genes using long-read sequencing.</title>
        <authorList>
            <person name="Singleton C.M."/>
            <person name="Petriglieri F."/>
            <person name="Kristensen J.M."/>
            <person name="Kirkegaard R.H."/>
            <person name="Michaelsen T.Y."/>
            <person name="Andersen M.H."/>
            <person name="Karst S.M."/>
            <person name="Dueholm M.S."/>
            <person name="Nielsen P.H."/>
            <person name="Albertsen M."/>
        </authorList>
    </citation>
    <scope>NUCLEOTIDE SEQUENCE [LARGE SCALE GENOMIC DNA]</scope>
    <source>
        <strain evidence="2">Ribe_18-Q3-R11-54_MAXAC.273</strain>
    </source>
</reference>
<name>A0A9D7XRX0_9BACT</name>
<proteinExistence type="predicted"/>
<organism evidence="2 3">
    <name type="scientific">Candidatus Opimibacter skivensis</name>
    <dbReference type="NCBI Taxonomy" id="2982028"/>
    <lineage>
        <taxon>Bacteria</taxon>
        <taxon>Pseudomonadati</taxon>
        <taxon>Bacteroidota</taxon>
        <taxon>Saprospiria</taxon>
        <taxon>Saprospirales</taxon>
        <taxon>Saprospiraceae</taxon>
        <taxon>Candidatus Opimibacter</taxon>
    </lineage>
</organism>
<accession>A0A9D7XRX0</accession>
<protein>
    <recommendedName>
        <fullName evidence="4">UbiA prenyltransferase family protein</fullName>
    </recommendedName>
</protein>
<feature type="transmembrane region" description="Helical" evidence="1">
    <location>
        <begin position="267"/>
        <end position="289"/>
    </location>
</feature>
<feature type="transmembrane region" description="Helical" evidence="1">
    <location>
        <begin position="85"/>
        <end position="104"/>
    </location>
</feature>
<sequence>MIDRILRDIVNLLLYGGAFIGICAACITALTFELIGDVGQQQLSYVLLIGVSTAALYSGHRVIGLKKVSHVTSNERYNVIRKYKVHIWVYCVLWILLSMWLFLPFASIEFVLWMMPGGSIAMLYVLPLFSKGRRLRDMGWIKIILIGWSWAWLTALMPALYISKEPVFISTFMSIGRMIFIIAIAIPFEIRDISIDGSVGLTTMPVYFGMGKTIRAGIILCFLLIGFVTVSSFHYHDPAYGISMSLVSILSIWILNKSPHITDDYFFSGLTDGTMILALSAYCIVGNLICS</sequence>
<feature type="transmembrane region" description="Helical" evidence="1">
    <location>
        <begin position="167"/>
        <end position="188"/>
    </location>
</feature>
<feature type="transmembrane region" description="Helical" evidence="1">
    <location>
        <begin position="44"/>
        <end position="64"/>
    </location>
</feature>
<dbReference type="EMBL" id="JADKGY010000001">
    <property type="protein sequence ID" value="MBK9981147.1"/>
    <property type="molecule type" value="Genomic_DNA"/>
</dbReference>
<comment type="caution">
    <text evidence="2">The sequence shown here is derived from an EMBL/GenBank/DDBJ whole genome shotgun (WGS) entry which is preliminary data.</text>
</comment>
<keyword evidence="1" id="KW-1133">Transmembrane helix</keyword>
<keyword evidence="1" id="KW-0472">Membrane</keyword>
<evidence type="ECO:0000313" key="2">
    <source>
        <dbReference type="EMBL" id="MBK9981147.1"/>
    </source>
</evidence>
<evidence type="ECO:0008006" key="4">
    <source>
        <dbReference type="Google" id="ProtNLM"/>
    </source>
</evidence>
<feature type="transmembrane region" description="Helical" evidence="1">
    <location>
        <begin position="12"/>
        <end position="32"/>
    </location>
</feature>
<evidence type="ECO:0000313" key="3">
    <source>
        <dbReference type="Proteomes" id="UP000808337"/>
    </source>
</evidence>
<feature type="transmembrane region" description="Helical" evidence="1">
    <location>
        <begin position="214"/>
        <end position="233"/>
    </location>
</feature>
<dbReference type="Proteomes" id="UP000808337">
    <property type="component" value="Unassembled WGS sequence"/>
</dbReference>
<keyword evidence="1" id="KW-0812">Transmembrane</keyword>